<dbReference type="GO" id="GO:0071555">
    <property type="term" value="P:cell wall organization"/>
    <property type="evidence" value="ECO:0007669"/>
    <property type="project" value="UniProtKB-KW"/>
</dbReference>
<evidence type="ECO:0000313" key="9">
    <source>
        <dbReference type="EMBL" id="KAG0448365.1"/>
    </source>
</evidence>
<evidence type="ECO:0000313" key="10">
    <source>
        <dbReference type="EMBL" id="KAG0448503.1"/>
    </source>
</evidence>
<evidence type="ECO:0000256" key="4">
    <source>
        <dbReference type="ARBA" id="ARBA00022692"/>
    </source>
</evidence>
<dbReference type="OrthoDB" id="673988at2759"/>
<keyword evidence="6" id="KW-0472">Membrane</keyword>
<keyword evidence="2" id="KW-0328">Glycosyltransferase</keyword>
<sequence length="98" mass="11146">MESSFSLCIKRKRPKHGHHFKARAMNVLHSDAADVVDVLETTEQGFRSDDQRTYMLNVDCDMFANNPKVILHGMCLLLGFEDESSSGYKAPQRFYGGF</sequence>
<evidence type="ECO:0000256" key="6">
    <source>
        <dbReference type="ARBA" id="ARBA00023136"/>
    </source>
</evidence>
<evidence type="ECO:0000256" key="8">
    <source>
        <dbReference type="PIRSR" id="PIRSR605150-3"/>
    </source>
</evidence>
<dbReference type="EMBL" id="JADCNM010000317">
    <property type="protein sequence ID" value="KAG0448365.1"/>
    <property type="molecule type" value="Genomic_DNA"/>
</dbReference>
<keyword evidence="4" id="KW-0812">Transmembrane</keyword>
<organism evidence="10 11">
    <name type="scientific">Vanilla planifolia</name>
    <name type="common">Vanilla</name>
    <dbReference type="NCBI Taxonomy" id="51239"/>
    <lineage>
        <taxon>Eukaryota</taxon>
        <taxon>Viridiplantae</taxon>
        <taxon>Streptophyta</taxon>
        <taxon>Embryophyta</taxon>
        <taxon>Tracheophyta</taxon>
        <taxon>Spermatophyta</taxon>
        <taxon>Magnoliopsida</taxon>
        <taxon>Liliopsida</taxon>
        <taxon>Asparagales</taxon>
        <taxon>Orchidaceae</taxon>
        <taxon>Vanilloideae</taxon>
        <taxon>Vanilleae</taxon>
        <taxon>Vanilla</taxon>
    </lineage>
</organism>
<comment type="caution">
    <text evidence="10">The sequence shown here is derived from an EMBL/GenBank/DDBJ whole genome shotgun (WGS) entry which is preliminary data.</text>
</comment>
<dbReference type="GO" id="GO:0016760">
    <property type="term" value="F:cellulose synthase (UDP-forming) activity"/>
    <property type="evidence" value="ECO:0007669"/>
    <property type="project" value="InterPro"/>
</dbReference>
<keyword evidence="5" id="KW-1133">Transmembrane helix</keyword>
<evidence type="ECO:0000256" key="2">
    <source>
        <dbReference type="ARBA" id="ARBA00022676"/>
    </source>
</evidence>
<dbReference type="AlphaFoldDB" id="A0A835PBK5"/>
<feature type="binding site" evidence="8">
    <location>
        <position position="59"/>
    </location>
    <ligand>
        <name>Mn(2+)</name>
        <dbReference type="ChEBI" id="CHEBI:29035"/>
    </ligand>
</feature>
<evidence type="ECO:0000256" key="3">
    <source>
        <dbReference type="ARBA" id="ARBA00022679"/>
    </source>
</evidence>
<keyword evidence="11" id="KW-1185">Reference proteome</keyword>
<comment type="subcellular location">
    <subcellularLocation>
        <location evidence="1">Endomembrane system</location>
    </subcellularLocation>
</comment>
<dbReference type="Proteomes" id="UP000636800">
    <property type="component" value="Unassembled WGS sequence"/>
</dbReference>
<evidence type="ECO:0000313" key="11">
    <source>
        <dbReference type="Proteomes" id="UP000636800"/>
    </source>
</evidence>
<proteinExistence type="predicted"/>
<dbReference type="PANTHER" id="PTHR13301">
    <property type="entry name" value="X-BOX TRANSCRIPTION FACTOR-RELATED"/>
    <property type="match status" value="1"/>
</dbReference>
<dbReference type="Pfam" id="PF03552">
    <property type="entry name" value="Cellulose_synt"/>
    <property type="match status" value="1"/>
</dbReference>
<evidence type="ECO:0000256" key="5">
    <source>
        <dbReference type="ARBA" id="ARBA00022989"/>
    </source>
</evidence>
<keyword evidence="7" id="KW-0961">Cell wall biogenesis/degradation</keyword>
<accession>A0A835PBK5</accession>
<evidence type="ECO:0000256" key="7">
    <source>
        <dbReference type="ARBA" id="ARBA00023316"/>
    </source>
</evidence>
<dbReference type="InterPro" id="IPR005150">
    <property type="entry name" value="Cellulose_synth"/>
</dbReference>
<dbReference type="GO" id="GO:0016020">
    <property type="term" value="C:membrane"/>
    <property type="evidence" value="ECO:0007669"/>
    <property type="project" value="InterPro"/>
</dbReference>
<dbReference type="Proteomes" id="UP000639772">
    <property type="component" value="Unassembled WGS sequence"/>
</dbReference>
<dbReference type="EMBL" id="JADCNL010000317">
    <property type="protein sequence ID" value="KAG0448503.1"/>
    <property type="molecule type" value="Genomic_DNA"/>
</dbReference>
<gene>
    <name evidence="10" type="ORF">HPP92_027813</name>
    <name evidence="9" type="ORF">HPP92_027858</name>
</gene>
<evidence type="ECO:0000256" key="1">
    <source>
        <dbReference type="ARBA" id="ARBA00004308"/>
    </source>
</evidence>
<feature type="binding site" evidence="8">
    <location>
        <position position="21"/>
    </location>
    <ligand>
        <name>Mn(2+)</name>
        <dbReference type="ChEBI" id="CHEBI:29035"/>
    </ligand>
</feature>
<reference evidence="11 12" key="1">
    <citation type="journal article" date="2020" name="Nat. Food">
        <title>A phased Vanilla planifolia genome enables genetic improvement of flavour and production.</title>
        <authorList>
            <person name="Hasing T."/>
            <person name="Tang H."/>
            <person name="Brym M."/>
            <person name="Khazi F."/>
            <person name="Huang T."/>
            <person name="Chambers A.H."/>
        </authorList>
    </citation>
    <scope>NUCLEOTIDE SEQUENCE [LARGE SCALE GENOMIC DNA]</scope>
    <source>
        <tissue evidence="10">Leaf</tissue>
    </source>
</reference>
<protein>
    <submittedName>
        <fullName evidence="10">Uncharacterized protein</fullName>
    </submittedName>
</protein>
<dbReference type="GO" id="GO:0012505">
    <property type="term" value="C:endomembrane system"/>
    <property type="evidence" value="ECO:0007669"/>
    <property type="project" value="UniProtKB-SubCell"/>
</dbReference>
<keyword evidence="3" id="KW-0808">Transferase</keyword>
<evidence type="ECO:0000313" key="12">
    <source>
        <dbReference type="Proteomes" id="UP000639772"/>
    </source>
</evidence>
<name>A0A835PBK5_VANPL</name>
<dbReference type="GO" id="GO:0030244">
    <property type="term" value="P:cellulose biosynthetic process"/>
    <property type="evidence" value="ECO:0007669"/>
    <property type="project" value="InterPro"/>
</dbReference>